<feature type="compositionally biased region" description="Basic and acidic residues" evidence="3">
    <location>
        <begin position="497"/>
        <end position="513"/>
    </location>
</feature>
<proteinExistence type="predicted"/>
<feature type="compositionally biased region" description="Basic and acidic residues" evidence="3">
    <location>
        <begin position="746"/>
        <end position="765"/>
    </location>
</feature>
<dbReference type="SUPFAM" id="SSF46774">
    <property type="entry name" value="ARID-like"/>
    <property type="match status" value="1"/>
</dbReference>
<dbReference type="InterPro" id="IPR036431">
    <property type="entry name" value="ARID_dom_sf"/>
</dbReference>
<dbReference type="FunFam" id="1.10.150.60:FF:000012">
    <property type="entry name" value="Blast:Protein Jumonji"/>
    <property type="match status" value="1"/>
</dbReference>
<dbReference type="PROSITE" id="PS51183">
    <property type="entry name" value="JMJN"/>
    <property type="match status" value="1"/>
</dbReference>
<dbReference type="PROSITE" id="PS51184">
    <property type="entry name" value="JMJC"/>
    <property type="match status" value="1"/>
</dbReference>
<keyword evidence="2" id="KW-0539">Nucleus</keyword>
<evidence type="ECO:0000313" key="7">
    <source>
        <dbReference type="EMBL" id="CAG6725681.1"/>
    </source>
</evidence>
<feature type="compositionally biased region" description="Basic and acidic residues" evidence="3">
    <location>
        <begin position="676"/>
        <end position="691"/>
    </location>
</feature>
<feature type="region of interest" description="Disordered" evidence="3">
    <location>
        <begin position="1502"/>
        <end position="1531"/>
    </location>
</feature>
<feature type="region of interest" description="Disordered" evidence="3">
    <location>
        <begin position="467"/>
        <end position="893"/>
    </location>
</feature>
<feature type="compositionally biased region" description="Acidic residues" evidence="3">
    <location>
        <begin position="602"/>
        <end position="613"/>
    </location>
</feature>
<feature type="compositionally biased region" description="Basic and acidic residues" evidence="3">
    <location>
        <begin position="1016"/>
        <end position="1032"/>
    </location>
</feature>
<feature type="domain" description="JmjN" evidence="5">
    <location>
        <begin position="1837"/>
        <end position="1878"/>
    </location>
</feature>
<feature type="compositionally biased region" description="Basic and acidic residues" evidence="3">
    <location>
        <begin position="103"/>
        <end position="118"/>
    </location>
</feature>
<evidence type="ECO:0000256" key="3">
    <source>
        <dbReference type="SAM" id="MobiDB-lite"/>
    </source>
</evidence>
<feature type="compositionally biased region" description="Basic and acidic residues" evidence="3">
    <location>
        <begin position="614"/>
        <end position="638"/>
    </location>
</feature>
<feature type="compositionally biased region" description="Basic and acidic residues" evidence="3">
    <location>
        <begin position="1225"/>
        <end position="1250"/>
    </location>
</feature>
<feature type="compositionally biased region" description="Acidic residues" evidence="3">
    <location>
        <begin position="712"/>
        <end position="723"/>
    </location>
</feature>
<accession>A0A8D9DN81</accession>
<dbReference type="GO" id="GO:0005634">
    <property type="term" value="C:nucleus"/>
    <property type="evidence" value="ECO:0007669"/>
    <property type="project" value="UniProtKB-SubCell"/>
</dbReference>
<dbReference type="GO" id="GO:0000785">
    <property type="term" value="C:chromatin"/>
    <property type="evidence" value="ECO:0007669"/>
    <property type="project" value="TreeGrafter"/>
</dbReference>
<dbReference type="Gene3D" id="2.60.120.650">
    <property type="entry name" value="Cupin"/>
    <property type="match status" value="1"/>
</dbReference>
<feature type="region of interest" description="Disordered" evidence="3">
    <location>
        <begin position="1"/>
        <end position="74"/>
    </location>
</feature>
<feature type="region of interest" description="Disordered" evidence="3">
    <location>
        <begin position="1197"/>
        <end position="1277"/>
    </location>
</feature>
<feature type="compositionally biased region" description="Basic and acidic residues" evidence="3">
    <location>
        <begin position="966"/>
        <end position="986"/>
    </location>
</feature>
<evidence type="ECO:0000256" key="1">
    <source>
        <dbReference type="ARBA" id="ARBA00004123"/>
    </source>
</evidence>
<dbReference type="SMART" id="SM00501">
    <property type="entry name" value="BRIGHT"/>
    <property type="match status" value="1"/>
</dbReference>
<feature type="compositionally biased region" description="Basic and acidic residues" evidence="3">
    <location>
        <begin position="646"/>
        <end position="663"/>
    </location>
</feature>
<dbReference type="CDD" id="cd16870">
    <property type="entry name" value="ARID_JARD2"/>
    <property type="match status" value="1"/>
</dbReference>
<dbReference type="PANTHER" id="PTHR10694">
    <property type="entry name" value="LYSINE-SPECIFIC DEMETHYLASE"/>
    <property type="match status" value="1"/>
</dbReference>
<feature type="region of interest" description="Disordered" evidence="3">
    <location>
        <begin position="369"/>
        <end position="402"/>
    </location>
</feature>
<evidence type="ECO:0000259" key="5">
    <source>
        <dbReference type="PROSITE" id="PS51183"/>
    </source>
</evidence>
<feature type="compositionally biased region" description="Basic and acidic residues" evidence="3">
    <location>
        <begin position="1326"/>
        <end position="1338"/>
    </location>
</feature>
<dbReference type="SMART" id="SM01014">
    <property type="entry name" value="ARID"/>
    <property type="match status" value="1"/>
</dbReference>
<feature type="compositionally biased region" description="Polar residues" evidence="3">
    <location>
        <begin position="119"/>
        <end position="141"/>
    </location>
</feature>
<dbReference type="Pfam" id="PF02375">
    <property type="entry name" value="JmjN"/>
    <property type="match status" value="1"/>
</dbReference>
<feature type="domain" description="JmjC" evidence="6">
    <location>
        <begin position="2115"/>
        <end position="2300"/>
    </location>
</feature>
<feature type="compositionally biased region" description="Polar residues" evidence="3">
    <location>
        <begin position="372"/>
        <end position="402"/>
    </location>
</feature>
<dbReference type="Gene3D" id="1.10.150.60">
    <property type="entry name" value="ARID DNA-binding domain"/>
    <property type="match status" value="1"/>
</dbReference>
<reference evidence="7" key="1">
    <citation type="submission" date="2021-05" db="EMBL/GenBank/DDBJ databases">
        <authorList>
            <person name="Alioto T."/>
            <person name="Alioto T."/>
            <person name="Gomez Garrido J."/>
        </authorList>
    </citation>
    <scope>NUCLEOTIDE SEQUENCE</scope>
</reference>
<protein>
    <submittedName>
        <fullName evidence="7">Protein Jumonji</fullName>
    </submittedName>
</protein>
<feature type="compositionally biased region" description="Basic and acidic residues" evidence="3">
    <location>
        <begin position="843"/>
        <end position="865"/>
    </location>
</feature>
<feature type="region of interest" description="Disordered" evidence="3">
    <location>
        <begin position="417"/>
        <end position="445"/>
    </location>
</feature>
<feature type="compositionally biased region" description="Low complexity" evidence="3">
    <location>
        <begin position="1212"/>
        <end position="1224"/>
    </location>
</feature>
<feature type="compositionally biased region" description="Basic residues" evidence="3">
    <location>
        <begin position="816"/>
        <end position="826"/>
    </location>
</feature>
<evidence type="ECO:0000259" key="4">
    <source>
        <dbReference type="PROSITE" id="PS51011"/>
    </source>
</evidence>
<feature type="compositionally biased region" description="Low complexity" evidence="3">
    <location>
        <begin position="1747"/>
        <end position="1766"/>
    </location>
</feature>
<feature type="compositionally biased region" description="Basic and acidic residues" evidence="3">
    <location>
        <begin position="1082"/>
        <end position="1109"/>
    </location>
</feature>
<feature type="region of interest" description="Disordered" evidence="3">
    <location>
        <begin position="934"/>
        <end position="1163"/>
    </location>
</feature>
<feature type="compositionally biased region" description="Low complexity" evidence="3">
    <location>
        <begin position="424"/>
        <end position="435"/>
    </location>
</feature>
<feature type="compositionally biased region" description="Low complexity" evidence="3">
    <location>
        <begin position="175"/>
        <end position="189"/>
    </location>
</feature>
<feature type="region of interest" description="Disordered" evidence="3">
    <location>
        <begin position="87"/>
        <end position="344"/>
    </location>
</feature>
<dbReference type="InterPro" id="IPR001606">
    <property type="entry name" value="ARID_dom"/>
</dbReference>
<feature type="compositionally biased region" description="Basic and acidic residues" evidence="3">
    <location>
        <begin position="1502"/>
        <end position="1520"/>
    </location>
</feature>
<feature type="compositionally biased region" description="Basic and acidic residues" evidence="3">
    <location>
        <begin position="537"/>
        <end position="553"/>
    </location>
</feature>
<organism evidence="7">
    <name type="scientific">Cacopsylla melanoneura</name>
    <dbReference type="NCBI Taxonomy" id="428564"/>
    <lineage>
        <taxon>Eukaryota</taxon>
        <taxon>Metazoa</taxon>
        <taxon>Ecdysozoa</taxon>
        <taxon>Arthropoda</taxon>
        <taxon>Hexapoda</taxon>
        <taxon>Insecta</taxon>
        <taxon>Pterygota</taxon>
        <taxon>Neoptera</taxon>
        <taxon>Paraneoptera</taxon>
        <taxon>Hemiptera</taxon>
        <taxon>Sternorrhyncha</taxon>
        <taxon>Psylloidea</taxon>
        <taxon>Psyllidae</taxon>
        <taxon>Psyllinae</taxon>
        <taxon>Cacopsylla</taxon>
    </lineage>
</organism>
<evidence type="ECO:0000259" key="6">
    <source>
        <dbReference type="PROSITE" id="PS51184"/>
    </source>
</evidence>
<dbReference type="GO" id="GO:0010468">
    <property type="term" value="P:regulation of gene expression"/>
    <property type="evidence" value="ECO:0007669"/>
    <property type="project" value="TreeGrafter"/>
</dbReference>
<feature type="compositionally biased region" description="Basic and acidic residues" evidence="3">
    <location>
        <begin position="787"/>
        <end position="798"/>
    </location>
</feature>
<feature type="compositionally biased region" description="Pro residues" evidence="3">
    <location>
        <begin position="1733"/>
        <end position="1746"/>
    </location>
</feature>
<feature type="compositionally biased region" description="Basic and acidic residues" evidence="3">
    <location>
        <begin position="467"/>
        <end position="488"/>
    </location>
</feature>
<feature type="compositionally biased region" description="Acidic residues" evidence="3">
    <location>
        <begin position="955"/>
        <end position="965"/>
    </location>
</feature>
<comment type="subcellular location">
    <subcellularLocation>
        <location evidence="1">Nucleus</location>
    </subcellularLocation>
</comment>
<dbReference type="GO" id="GO:0003677">
    <property type="term" value="F:DNA binding"/>
    <property type="evidence" value="ECO:0007669"/>
    <property type="project" value="InterPro"/>
</dbReference>
<feature type="compositionally biased region" description="Polar residues" evidence="3">
    <location>
        <begin position="1713"/>
        <end position="1732"/>
    </location>
</feature>
<dbReference type="SMART" id="SM00545">
    <property type="entry name" value="JmjN"/>
    <property type="match status" value="1"/>
</dbReference>
<feature type="compositionally biased region" description="Basic and acidic residues" evidence="3">
    <location>
        <begin position="934"/>
        <end position="954"/>
    </location>
</feature>
<dbReference type="EMBL" id="HBUF01369988">
    <property type="protein sequence ID" value="CAG6725681.1"/>
    <property type="molecule type" value="Transcribed_RNA"/>
</dbReference>
<feature type="region of interest" description="Disordered" evidence="3">
    <location>
        <begin position="1312"/>
        <end position="1338"/>
    </location>
</feature>
<dbReference type="SUPFAM" id="SSF51197">
    <property type="entry name" value="Clavaminate synthase-like"/>
    <property type="match status" value="1"/>
</dbReference>
<dbReference type="PANTHER" id="PTHR10694:SF113">
    <property type="entry name" value="PROTEIN JUMONJI"/>
    <property type="match status" value="1"/>
</dbReference>
<feature type="compositionally biased region" description="Polar residues" evidence="3">
    <location>
        <begin position="272"/>
        <end position="344"/>
    </location>
</feature>
<dbReference type="GO" id="GO:0006338">
    <property type="term" value="P:chromatin remodeling"/>
    <property type="evidence" value="ECO:0007669"/>
    <property type="project" value="TreeGrafter"/>
</dbReference>
<evidence type="ECO:0000256" key="2">
    <source>
        <dbReference type="ARBA" id="ARBA00023242"/>
    </source>
</evidence>
<dbReference type="Pfam" id="PF01388">
    <property type="entry name" value="ARID"/>
    <property type="match status" value="1"/>
</dbReference>
<feature type="compositionally biased region" description="Basic and acidic residues" evidence="3">
    <location>
        <begin position="1039"/>
        <end position="1051"/>
    </location>
</feature>
<dbReference type="InterPro" id="IPR003349">
    <property type="entry name" value="JmjN"/>
</dbReference>
<name>A0A8D9DN81_9HEMI</name>
<feature type="region of interest" description="Disordered" evidence="3">
    <location>
        <begin position="2360"/>
        <end position="2383"/>
    </location>
</feature>
<feature type="compositionally biased region" description="Basic and acidic residues" evidence="3">
    <location>
        <begin position="1132"/>
        <end position="1160"/>
    </location>
</feature>
<feature type="region of interest" description="Disordered" evidence="3">
    <location>
        <begin position="1701"/>
        <end position="1828"/>
    </location>
</feature>
<dbReference type="InterPro" id="IPR003347">
    <property type="entry name" value="JmjC_dom"/>
</dbReference>
<feature type="compositionally biased region" description="Low complexity" evidence="3">
    <location>
        <begin position="1795"/>
        <end position="1815"/>
    </location>
</feature>
<feature type="compositionally biased region" description="Low complexity" evidence="3">
    <location>
        <begin position="1312"/>
        <end position="1324"/>
    </location>
</feature>
<feature type="region of interest" description="Disordered" evidence="3">
    <location>
        <begin position="1557"/>
        <end position="1603"/>
    </location>
</feature>
<feature type="compositionally biased region" description="Acidic residues" evidence="3">
    <location>
        <begin position="1110"/>
        <end position="1120"/>
    </location>
</feature>
<feature type="compositionally biased region" description="Basic and acidic residues" evidence="3">
    <location>
        <begin position="804"/>
        <end position="815"/>
    </location>
</feature>
<feature type="domain" description="ARID" evidence="4">
    <location>
        <begin position="1901"/>
        <end position="1993"/>
    </location>
</feature>
<dbReference type="Pfam" id="PF02373">
    <property type="entry name" value="JmjC"/>
    <property type="match status" value="1"/>
</dbReference>
<dbReference type="PROSITE" id="PS51011">
    <property type="entry name" value="ARID"/>
    <property type="match status" value="1"/>
</dbReference>
<feature type="compositionally biased region" description="Polar residues" evidence="3">
    <location>
        <begin position="217"/>
        <end position="237"/>
    </location>
</feature>
<sequence length="2459" mass="274278">MNKDRIGSPLANARLEKQPLSTLDKASHTLANRQKFDKHSVLNNQSPRTPDRTPEKIITNPNTSGVLDKTPVTPDKTQLLTNQRLEKQSVFPDKTAPVTNQMVDKHSVSSDSRFRLSDKQQLSPNQSPVKPLDNQSLSPQQRPEKQSLLAHKKAGTIAIDKQYRLNSPSQDVSDKVPSSPKSKPSLLPLQRSSGIDKQYRLTSADAVSCDKSPVRPTLQSIPNTPEHTNMLNQTSPTDKQKETEDSSLPSQRQPFELKSGTNSVQSVSSQVRPSNTVHSTPEQVISLNLSQKAATPSSQLLNTSPSSQQQHSNRKSQQMANSTNTALTTKSHLETKSNSSVTSGVKSTAVSTSTDLSCNVKSSHIVSKSFDSKSSPALSNTAVTKSLDTPHNRPSQPLSEVPITLSNTYQTILDSQLNRLQPPSTATAKTDSKSSNVQKTSDCDKTILSQERAKTVEEDNNFIANYVKEKTESAEKSSKPGDTKESCTRETSSNKKNPPERQIVKAFEDKYEPKSSPTKNIRKYSNLGKKSSNPSSKQDRSFTKSLRTKKDTNYLEDFSSTDTSGDDLVSKTSSKSTTKKRKPNTGSVSTKETPERSVNDPVNDESSESDVDELIEKIRKDERKKSKREIQSDKKDAETASTTSKETTKTSAKSEPKKTKESIAKPVKGKPTKSNETTKEEKCKDDKKDIQDAAGSRRLRNKQSVLYNLESLETDSDTTEDEIVATKGKKRKSKKSTGSENESDDKETKTGSKKIKTESKECDQIKRKRGRKSKQKEESENESNQVDNKKQAKNKTEQAEDEAKETSESESEDVKRKKTLKKRSRKANGQNKQVEETSDSEVEEKANKKGTRKKSEDVAAKKEEVLNTEECGTRKNLRRKPCHLYAENLSDDSEDDLELLIQNRSDEIETQNLMNHPRKSKKLLDEILAKTKAEANKAKAKEIKSETKTSKTDEESSDEDDEEEDSQSKQSKDNKNKRNDKTDKANVKKSSTSTKNKSEDSEVESEQSSRKQPKTPKKDAKTRSKRDEKVQEKTGSPQVEDKSGCTDDPRARRASRTQSLMIDTSSDDSEDDPLLAIAKTISRNEVRMSRRSIDLLHAKEKEKEKRNETSDEEETETESEEEKKTNKKRQNEKKIAQKQNEDKKRQNEENVIKEKPKDITNVKSEIVKPIAVSAKTCSSQCSSLDVSNKISSLIEKDKLKRGLTTTNEKQEQSVTSQQLQQEALQRLEGEGEASKRPFTPEKTPMSREQLHSSWKSAFQNLKLPKTSPSVSKKPMDRNAWIRKHAVLNKPKLGELGKNNNPNFEPFKINYSRSSSPLSLSSQNSDHVTHTQDKVEGKHHNLPMPVEQTLKRMANISPKVNKSFHFERVEPKNAPVSETKAPLTTAIPLTTGKIEDIPKAGNTNDQIMKWLNDSIPNDDSSCDDTNSISKKLTGYCDDTDTSVTSSVIDKGIVSAPVQLKDIFNSPSFASEKISSVKVDDYKRLKQKISRSAEKKELFTSPSLDRKRLEETTPEKKKHLESETDSLVSDLSSCDERPEKKAIFQQRRSLAVRLKERQTESTLAKKAFSPQNESSVYAFEPEPVDTSPSTPFRRSKTNTTPSPNSSIAVQVNFETETVLECSTTQTEGEGGEGEGGEDGHLFYIPLQKTGKDTSAIQGVAVKLGTEGPDQRVIMSAKLVTKPPEQSDFAKPSSVSCLVPQRRVRPFNTPIVGTVQPMSRPSSSTQVSPRSTHTQTPPPLNKSTPPAPPSSCSSTRSSVTSTSTTASKSTGKKSKSKSSQSTAATGGDAKKQKQAARPSPSTPSSQSPSPLPSTSSTPSPSPTPAKQFPAKGSRALMVEAPTFYPTEKEFQDPFEYLEKIRPAAEQFGICRIVPPSSFKPECKLNDDMRFTAYNQYVHKMLHRWGPNVKEMVAIRKYLATQSVSMQQLPLIGGIEVDLPRLYSTVQQCGGLSEVIEKKRWPRVADLMKIPRLAQDRLTKLDDIYCKYLLPYDTLSHDERSKLFDAVEAEWGTHFNANIEEDEDEEEEEEENLDALLEECIVKGRSMPLSAFYRVARNTMAMYFKSDNPNDPGSNPSPTEVETEFWNHVTERMLHVCVHAASIDTGSNGCGFPTAKNSNISKHPWNLKVLTNNPASILRSLNSLVGKIKTNNPASILRSLNSLVGVTVPTLHVGMLFSACCWYRDPHGLPWIEYLHSGASKIWYGIPDEHSTAFRSTMMSLFPQYCRSERTIWLSSDVAMVPPSLLTEKGVSLSRVVQDPGQFVLVFPSAFTSSIATGYLVAESVYFARPSWLDQCERVFKDMQDSGEPSEFSLEVLLFSIASDPKTNIEVLNKVLPMLESIRDTEITYRSQLSELGLKGKEKIGKESGKKGPGGRKKTVQTEEEEEHECDTCRAQLTVSMVQNSEEDVDYCLKHGIEFLSQNLDQLKFCKFLYYYDETELEDIIGKLKDKIKTKSLKKMSVT</sequence>